<dbReference type="SUPFAM" id="SSF47823">
    <property type="entry name" value="lambda integrase-like, N-terminal domain"/>
    <property type="match status" value="1"/>
</dbReference>
<dbReference type="Proteomes" id="UP000824005">
    <property type="component" value="Unassembled WGS sequence"/>
</dbReference>
<name>A0A9D2C931_9MICO</name>
<comment type="caution">
    <text evidence="4">The sequence shown here is derived from an EMBL/GenBank/DDBJ whole genome shotgun (WGS) entry which is preliminary data.</text>
</comment>
<organism evidence="4 5">
    <name type="scientific">Candidatus Agrococcus pullicola</name>
    <dbReference type="NCBI Taxonomy" id="2838429"/>
    <lineage>
        <taxon>Bacteria</taxon>
        <taxon>Bacillati</taxon>
        <taxon>Actinomycetota</taxon>
        <taxon>Actinomycetes</taxon>
        <taxon>Micrococcales</taxon>
        <taxon>Microbacteriaceae</taxon>
        <taxon>Agrococcus</taxon>
    </lineage>
</organism>
<dbReference type="AlphaFoldDB" id="A0A9D2C931"/>
<sequence length="122" mass="13331">MDFQSAIERFAGHLRVQRGLSEHTIKGYRSDLRSLADHAAEHGLGDVPPLPIDLVRDWLYESSEAGLSASTLARRSASVRQFGGWLEESGSSVGRLKTPKRAGRLPRVVGEEGIGVMLQALH</sequence>
<dbReference type="InterPro" id="IPR044068">
    <property type="entry name" value="CB"/>
</dbReference>
<gene>
    <name evidence="4" type="ORF">H9830_03825</name>
</gene>
<keyword evidence="1 2" id="KW-0238">DNA-binding</keyword>
<evidence type="ECO:0000259" key="3">
    <source>
        <dbReference type="PROSITE" id="PS51900"/>
    </source>
</evidence>
<protein>
    <submittedName>
        <fullName evidence="4">Site-specific integrase</fullName>
    </submittedName>
</protein>
<dbReference type="InterPro" id="IPR010998">
    <property type="entry name" value="Integrase_recombinase_N"/>
</dbReference>
<dbReference type="Pfam" id="PF02899">
    <property type="entry name" value="Phage_int_SAM_1"/>
    <property type="match status" value="1"/>
</dbReference>
<evidence type="ECO:0000256" key="2">
    <source>
        <dbReference type="PROSITE-ProRule" id="PRU01248"/>
    </source>
</evidence>
<proteinExistence type="predicted"/>
<dbReference type="PROSITE" id="PS51900">
    <property type="entry name" value="CB"/>
    <property type="match status" value="1"/>
</dbReference>
<reference evidence="4" key="2">
    <citation type="submission" date="2021-04" db="EMBL/GenBank/DDBJ databases">
        <authorList>
            <person name="Gilroy R."/>
        </authorList>
    </citation>
    <scope>NUCLEOTIDE SEQUENCE</scope>
    <source>
        <strain evidence="4">ChiGjej1B1-98</strain>
    </source>
</reference>
<evidence type="ECO:0000313" key="4">
    <source>
        <dbReference type="EMBL" id="HIY65388.1"/>
    </source>
</evidence>
<accession>A0A9D2C931</accession>
<dbReference type="GO" id="GO:0015074">
    <property type="term" value="P:DNA integration"/>
    <property type="evidence" value="ECO:0007669"/>
    <property type="project" value="InterPro"/>
</dbReference>
<feature type="non-terminal residue" evidence="4">
    <location>
        <position position="122"/>
    </location>
</feature>
<feature type="domain" description="Core-binding (CB)" evidence="3">
    <location>
        <begin position="1"/>
        <end position="87"/>
    </location>
</feature>
<evidence type="ECO:0000256" key="1">
    <source>
        <dbReference type="ARBA" id="ARBA00023125"/>
    </source>
</evidence>
<dbReference type="Gene3D" id="1.10.150.130">
    <property type="match status" value="1"/>
</dbReference>
<reference evidence="4" key="1">
    <citation type="journal article" date="2021" name="PeerJ">
        <title>Extensive microbial diversity within the chicken gut microbiome revealed by metagenomics and culture.</title>
        <authorList>
            <person name="Gilroy R."/>
            <person name="Ravi A."/>
            <person name="Getino M."/>
            <person name="Pursley I."/>
            <person name="Horton D.L."/>
            <person name="Alikhan N.F."/>
            <person name="Baker D."/>
            <person name="Gharbi K."/>
            <person name="Hall N."/>
            <person name="Watson M."/>
            <person name="Adriaenssens E.M."/>
            <person name="Foster-Nyarko E."/>
            <person name="Jarju S."/>
            <person name="Secka A."/>
            <person name="Antonio M."/>
            <person name="Oren A."/>
            <person name="Chaudhuri R.R."/>
            <person name="La Ragione R."/>
            <person name="Hildebrand F."/>
            <person name="Pallen M.J."/>
        </authorList>
    </citation>
    <scope>NUCLEOTIDE SEQUENCE</scope>
    <source>
        <strain evidence="4">ChiGjej1B1-98</strain>
    </source>
</reference>
<dbReference type="GO" id="GO:0003677">
    <property type="term" value="F:DNA binding"/>
    <property type="evidence" value="ECO:0007669"/>
    <property type="project" value="UniProtKB-UniRule"/>
</dbReference>
<evidence type="ECO:0000313" key="5">
    <source>
        <dbReference type="Proteomes" id="UP000824005"/>
    </source>
</evidence>
<dbReference type="EMBL" id="DXDC01000115">
    <property type="protein sequence ID" value="HIY65388.1"/>
    <property type="molecule type" value="Genomic_DNA"/>
</dbReference>
<dbReference type="InterPro" id="IPR004107">
    <property type="entry name" value="Integrase_SAM-like_N"/>
</dbReference>